<keyword evidence="9 16" id="KW-0547">Nucleotide-binding</keyword>
<dbReference type="HOGENOM" id="CLU_066627_2_0_9"/>
<keyword evidence="11 16" id="KW-0067">ATP-binding</keyword>
<dbReference type="GO" id="GO:0015937">
    <property type="term" value="P:coenzyme A biosynthetic process"/>
    <property type="evidence" value="ECO:0007669"/>
    <property type="project" value="UniProtKB-UniRule"/>
</dbReference>
<comment type="subcellular location">
    <subcellularLocation>
        <location evidence="3 16">Cytoplasm</location>
    </subcellularLocation>
</comment>
<dbReference type="Proteomes" id="UP000001732">
    <property type="component" value="Chromosome"/>
</dbReference>
<dbReference type="eggNOG" id="COG1521">
    <property type="taxonomic scope" value="Bacteria"/>
</dbReference>
<keyword evidence="7 16" id="KW-0963">Cytoplasm</keyword>
<organism evidence="17 18">
    <name type="scientific">Coprothermobacter proteolyticus (strain ATCC 35245 / DSM 5265 / OCM 4 / BT)</name>
    <dbReference type="NCBI Taxonomy" id="309798"/>
    <lineage>
        <taxon>Bacteria</taxon>
        <taxon>Pseudomonadati</taxon>
        <taxon>Coprothermobacterota</taxon>
        <taxon>Coprothermobacteria</taxon>
        <taxon>Coprothermobacterales</taxon>
        <taxon>Coprothermobacteraceae</taxon>
        <taxon>Coprothermobacter</taxon>
    </lineage>
</organism>
<dbReference type="InterPro" id="IPR004619">
    <property type="entry name" value="Type_III_PanK"/>
</dbReference>
<proteinExistence type="inferred from homology"/>
<feature type="binding site" evidence="16">
    <location>
        <begin position="94"/>
        <end position="97"/>
    </location>
    <ligand>
        <name>substrate</name>
    </ligand>
</feature>
<evidence type="ECO:0000313" key="18">
    <source>
        <dbReference type="Proteomes" id="UP000001732"/>
    </source>
</evidence>
<evidence type="ECO:0000256" key="16">
    <source>
        <dbReference type="HAMAP-Rule" id="MF_01274"/>
    </source>
</evidence>
<evidence type="ECO:0000256" key="13">
    <source>
        <dbReference type="ARBA" id="ARBA00022993"/>
    </source>
</evidence>
<dbReference type="Gene3D" id="3.30.420.40">
    <property type="match status" value="2"/>
</dbReference>
<dbReference type="NCBIfam" id="TIGR00671">
    <property type="entry name" value="baf"/>
    <property type="match status" value="1"/>
</dbReference>
<evidence type="ECO:0000256" key="2">
    <source>
        <dbReference type="ARBA" id="ARBA00001958"/>
    </source>
</evidence>
<protein>
    <recommendedName>
        <fullName evidence="15 16">Type III pantothenate kinase</fullName>
        <ecNumber evidence="6 16">2.7.1.33</ecNumber>
    </recommendedName>
    <alternativeName>
        <fullName evidence="16">PanK-III</fullName>
    </alternativeName>
    <alternativeName>
        <fullName evidence="16">Pantothenic acid kinase</fullName>
    </alternativeName>
</protein>
<feature type="binding site" evidence="16">
    <location>
        <position position="117"/>
    </location>
    <ligand>
        <name>K(+)</name>
        <dbReference type="ChEBI" id="CHEBI:29103"/>
    </ligand>
</feature>
<dbReference type="HAMAP" id="MF_01274">
    <property type="entry name" value="Pantothen_kinase_3"/>
    <property type="match status" value="1"/>
</dbReference>
<feature type="binding site" evidence="16">
    <location>
        <position position="172"/>
    </location>
    <ligand>
        <name>substrate</name>
    </ligand>
</feature>
<gene>
    <name evidence="16" type="primary">coaX</name>
    <name evidence="17" type="ordered locus">COPRO5265_1134</name>
</gene>
<comment type="pathway">
    <text evidence="4 16">Cofactor biosynthesis; coenzyme A biosynthesis; CoA from (R)-pantothenate: step 1/5.</text>
</comment>
<evidence type="ECO:0000256" key="9">
    <source>
        <dbReference type="ARBA" id="ARBA00022741"/>
    </source>
</evidence>
<evidence type="ECO:0000313" key="17">
    <source>
        <dbReference type="EMBL" id="ACI17556.1"/>
    </source>
</evidence>
<evidence type="ECO:0000256" key="15">
    <source>
        <dbReference type="ARBA" id="ARBA00040883"/>
    </source>
</evidence>
<dbReference type="GO" id="GO:0005737">
    <property type="term" value="C:cytoplasm"/>
    <property type="evidence" value="ECO:0007669"/>
    <property type="project" value="UniProtKB-SubCell"/>
</dbReference>
<dbReference type="OrthoDB" id="9804707at2"/>
<keyword evidence="16" id="KW-0479">Metal-binding</keyword>
<dbReference type="GO" id="GO:0046872">
    <property type="term" value="F:metal ion binding"/>
    <property type="evidence" value="ECO:0007669"/>
    <property type="project" value="UniProtKB-KW"/>
</dbReference>
<keyword evidence="18" id="KW-1185">Reference proteome</keyword>
<name>B5Y9J6_COPPD</name>
<evidence type="ECO:0000256" key="4">
    <source>
        <dbReference type="ARBA" id="ARBA00005225"/>
    </source>
</evidence>
<evidence type="ECO:0000256" key="7">
    <source>
        <dbReference type="ARBA" id="ARBA00022490"/>
    </source>
</evidence>
<evidence type="ECO:0000256" key="5">
    <source>
        <dbReference type="ARBA" id="ARBA00011738"/>
    </source>
</evidence>
<dbReference type="CDD" id="cd24015">
    <property type="entry name" value="ASKHA_NBD_PanK-III"/>
    <property type="match status" value="1"/>
</dbReference>
<evidence type="ECO:0000256" key="3">
    <source>
        <dbReference type="ARBA" id="ARBA00004496"/>
    </source>
</evidence>
<comment type="similarity">
    <text evidence="14 16">Belongs to the type III pantothenate kinase family.</text>
</comment>
<dbReference type="GO" id="GO:0004594">
    <property type="term" value="F:pantothenate kinase activity"/>
    <property type="evidence" value="ECO:0007669"/>
    <property type="project" value="UniProtKB-UniRule"/>
</dbReference>
<dbReference type="KEGG" id="cpo:COPRO5265_1134"/>
<comment type="function">
    <text evidence="16">Catalyzes the phosphorylation of pantothenate (Pan), the first step in CoA biosynthesis.</text>
</comment>
<dbReference type="STRING" id="309798.COPRO5265_1134"/>
<feature type="active site" description="Proton acceptor" evidence="16">
    <location>
        <position position="96"/>
    </location>
</feature>
<dbReference type="Pfam" id="PF03309">
    <property type="entry name" value="Pan_kinase"/>
    <property type="match status" value="1"/>
</dbReference>
<feature type="binding site" evidence="16">
    <location>
        <begin position="10"/>
        <end position="17"/>
    </location>
    <ligand>
        <name>ATP</name>
        <dbReference type="ChEBI" id="CHEBI:30616"/>
    </ligand>
</feature>
<dbReference type="PANTHER" id="PTHR34265:SF1">
    <property type="entry name" value="TYPE III PANTOTHENATE KINASE"/>
    <property type="match status" value="1"/>
</dbReference>
<feature type="binding site" evidence="16">
    <location>
        <position position="85"/>
    </location>
    <ligand>
        <name>substrate</name>
    </ligand>
</feature>
<reference evidence="18" key="1">
    <citation type="submission" date="2008-08" db="EMBL/GenBank/DDBJ databases">
        <title>The complete genome sequence of Coprothermobacter proteolyticus strain ATCC 5245 / DSM 5265 / BT.</title>
        <authorList>
            <person name="Dodson R.J."/>
            <person name="Durkin A.S."/>
            <person name="Wu M."/>
            <person name="Eisen J."/>
            <person name="Sutton G."/>
        </authorList>
    </citation>
    <scope>NUCLEOTIDE SEQUENCE [LARGE SCALE GENOMIC DNA]</scope>
    <source>
        <strain evidence="18">ATCC 35245 / DSM 5265 / OCM 4 / BT</strain>
    </source>
</reference>
<evidence type="ECO:0000256" key="11">
    <source>
        <dbReference type="ARBA" id="ARBA00022840"/>
    </source>
</evidence>
<comment type="subunit">
    <text evidence="5 16">Homodimer.</text>
</comment>
<keyword evidence="8 16" id="KW-0808">Transferase</keyword>
<dbReference type="AlphaFoldDB" id="B5Y9J6"/>
<comment type="catalytic activity">
    <reaction evidence="1 16">
        <text>(R)-pantothenate + ATP = (R)-4'-phosphopantothenate + ADP + H(+)</text>
        <dbReference type="Rhea" id="RHEA:16373"/>
        <dbReference type="ChEBI" id="CHEBI:10986"/>
        <dbReference type="ChEBI" id="CHEBI:15378"/>
        <dbReference type="ChEBI" id="CHEBI:29032"/>
        <dbReference type="ChEBI" id="CHEBI:30616"/>
        <dbReference type="ChEBI" id="CHEBI:456216"/>
        <dbReference type="EC" id="2.7.1.33"/>
    </reaction>
</comment>
<evidence type="ECO:0000256" key="6">
    <source>
        <dbReference type="ARBA" id="ARBA00012102"/>
    </source>
</evidence>
<reference evidence="17 18" key="2">
    <citation type="journal article" date="2014" name="Genome Announc.">
        <title>Complete Genome Sequence of Coprothermobacter proteolyticus DSM 5265.</title>
        <authorList>
            <person name="Alexiev A."/>
            <person name="Coil D.A."/>
            <person name="Badger J.H."/>
            <person name="Enticknap J."/>
            <person name="Ward N."/>
            <person name="Robb F.T."/>
            <person name="Eisen J.A."/>
        </authorList>
    </citation>
    <scope>NUCLEOTIDE SEQUENCE [LARGE SCALE GENOMIC DNA]</scope>
    <source>
        <strain evidence="18">ATCC 35245 / DSM 5265 / OCM 4 / BT</strain>
    </source>
</reference>
<keyword evidence="12 16" id="KW-0630">Potassium</keyword>
<keyword evidence="13 16" id="KW-0173">Coenzyme A biosynthesis</keyword>
<dbReference type="InterPro" id="IPR043129">
    <property type="entry name" value="ATPase_NBD"/>
</dbReference>
<comment type="cofactor">
    <cofactor evidence="2">
        <name>K(+)</name>
        <dbReference type="ChEBI" id="CHEBI:29103"/>
    </cofactor>
</comment>
<evidence type="ECO:0000256" key="1">
    <source>
        <dbReference type="ARBA" id="ARBA00001206"/>
    </source>
</evidence>
<accession>B5Y9J6</accession>
<dbReference type="PANTHER" id="PTHR34265">
    <property type="entry name" value="TYPE III PANTOTHENATE KINASE"/>
    <property type="match status" value="1"/>
</dbReference>
<keyword evidence="10 16" id="KW-0418">Kinase</keyword>
<comment type="cofactor">
    <cofactor evidence="16">
        <name>NH4(+)</name>
        <dbReference type="ChEBI" id="CHEBI:28938"/>
    </cofactor>
    <cofactor evidence="16">
        <name>K(+)</name>
        <dbReference type="ChEBI" id="CHEBI:29103"/>
    </cofactor>
    <text evidence="16">A monovalent cation. Ammonium or potassium.</text>
</comment>
<evidence type="ECO:0000256" key="12">
    <source>
        <dbReference type="ARBA" id="ARBA00022958"/>
    </source>
</evidence>
<evidence type="ECO:0000256" key="14">
    <source>
        <dbReference type="ARBA" id="ARBA00038036"/>
    </source>
</evidence>
<evidence type="ECO:0000256" key="8">
    <source>
        <dbReference type="ARBA" id="ARBA00022679"/>
    </source>
</evidence>
<dbReference type="EMBL" id="CP001145">
    <property type="protein sequence ID" value="ACI17556.1"/>
    <property type="molecule type" value="Genomic_DNA"/>
</dbReference>
<dbReference type="GO" id="GO:0005524">
    <property type="term" value="F:ATP binding"/>
    <property type="evidence" value="ECO:0007669"/>
    <property type="project" value="UniProtKB-UniRule"/>
</dbReference>
<dbReference type="UniPathway" id="UPA00241">
    <property type="reaction ID" value="UER00352"/>
</dbReference>
<sequence>MGNVTVVLVDIGNTRTKLAFSDGESLLSVTELPTGEFDSHLLSKPMDAWVLSSVVPAVGTMWTELLSRKAPGLTLKEVDNFDIIFDVRRKAEVGEDRLADIEGAFYLGLKPPFITIDFGTASVINLVTPQHEFVGGVIGPGVMSSYECLTSKAALLKEVPLDVPEDLIGRDTKTNLESGFILGFAFWAEGFYARLKKQYPDLSAVLTGGAAKIIHQVIDFPAQYEPHLSLLGLLRVLELNKHLL</sequence>
<evidence type="ECO:0000256" key="10">
    <source>
        <dbReference type="ARBA" id="ARBA00022777"/>
    </source>
</evidence>
<dbReference type="EC" id="2.7.1.33" evidence="6 16"/>
<feature type="binding site" evidence="16">
    <location>
        <position position="120"/>
    </location>
    <ligand>
        <name>ATP</name>
        <dbReference type="ChEBI" id="CHEBI:30616"/>
    </ligand>
</feature>
<dbReference type="RefSeq" id="WP_012544208.1">
    <property type="nucleotide sequence ID" value="NC_011295.1"/>
</dbReference>
<dbReference type="SUPFAM" id="SSF53067">
    <property type="entry name" value="Actin-like ATPase domain"/>
    <property type="match status" value="2"/>
</dbReference>